<organism evidence="2 3">
    <name type="scientific">Moelleriella libera RCEF 2490</name>
    <dbReference type="NCBI Taxonomy" id="1081109"/>
    <lineage>
        <taxon>Eukaryota</taxon>
        <taxon>Fungi</taxon>
        <taxon>Dikarya</taxon>
        <taxon>Ascomycota</taxon>
        <taxon>Pezizomycotina</taxon>
        <taxon>Sordariomycetes</taxon>
        <taxon>Hypocreomycetidae</taxon>
        <taxon>Hypocreales</taxon>
        <taxon>Clavicipitaceae</taxon>
        <taxon>Moelleriella</taxon>
    </lineage>
</organism>
<dbReference type="AlphaFoldDB" id="A0A166PQX5"/>
<keyword evidence="3" id="KW-1185">Reference proteome</keyword>
<protein>
    <submittedName>
        <fullName evidence="2">DNA polymerase delta subunit 4</fullName>
    </submittedName>
</protein>
<evidence type="ECO:0000256" key="1">
    <source>
        <dbReference type="SAM" id="MobiDB-lite"/>
    </source>
</evidence>
<name>A0A166PQX5_9HYPO</name>
<dbReference type="EMBL" id="AZGY01000005">
    <property type="protein sequence ID" value="KZZ98500.1"/>
    <property type="molecule type" value="Genomic_DNA"/>
</dbReference>
<dbReference type="STRING" id="1081109.A0A166PQX5"/>
<dbReference type="GO" id="GO:0006261">
    <property type="term" value="P:DNA-templated DNA replication"/>
    <property type="evidence" value="ECO:0007669"/>
    <property type="project" value="TreeGrafter"/>
</dbReference>
<reference evidence="2 3" key="1">
    <citation type="journal article" date="2016" name="Genome Biol. Evol.">
        <title>Divergent and convergent evolution of fungal pathogenicity.</title>
        <authorList>
            <person name="Shang Y."/>
            <person name="Xiao G."/>
            <person name="Zheng P."/>
            <person name="Cen K."/>
            <person name="Zhan S."/>
            <person name="Wang C."/>
        </authorList>
    </citation>
    <scope>NUCLEOTIDE SEQUENCE [LARGE SCALE GENOMIC DNA]</scope>
    <source>
        <strain evidence="2 3">RCEF 2490</strain>
    </source>
</reference>
<dbReference type="PANTHER" id="PTHR14303:SF0">
    <property type="entry name" value="DNA POLYMERASE DELTA SUBUNIT 4"/>
    <property type="match status" value="1"/>
</dbReference>
<feature type="compositionally biased region" description="Acidic residues" evidence="1">
    <location>
        <begin position="67"/>
        <end position="88"/>
    </location>
</feature>
<feature type="compositionally biased region" description="Low complexity" evidence="1">
    <location>
        <begin position="1"/>
        <end position="20"/>
    </location>
</feature>
<feature type="region of interest" description="Disordered" evidence="1">
    <location>
        <begin position="1"/>
        <end position="98"/>
    </location>
</feature>
<dbReference type="Proteomes" id="UP000078544">
    <property type="component" value="Unassembled WGS sequence"/>
</dbReference>
<feature type="compositionally biased region" description="Basic and acidic residues" evidence="1">
    <location>
        <begin position="46"/>
        <end position="65"/>
    </location>
</feature>
<dbReference type="GO" id="GO:0003887">
    <property type="term" value="F:DNA-directed DNA polymerase activity"/>
    <property type="evidence" value="ECO:0007669"/>
    <property type="project" value="TreeGrafter"/>
</dbReference>
<gene>
    <name evidence="2" type="ORF">AAL_03018</name>
</gene>
<dbReference type="InterPro" id="IPR007218">
    <property type="entry name" value="DNA_pol_delta_4"/>
</dbReference>
<accession>A0A166PQX5</accession>
<dbReference type="GO" id="GO:0000731">
    <property type="term" value="P:DNA synthesis involved in DNA repair"/>
    <property type="evidence" value="ECO:0007669"/>
    <property type="project" value="InterPro"/>
</dbReference>
<proteinExistence type="predicted"/>
<dbReference type="GO" id="GO:0043625">
    <property type="term" value="C:delta DNA polymerase complex"/>
    <property type="evidence" value="ECO:0007669"/>
    <property type="project" value="TreeGrafter"/>
</dbReference>
<dbReference type="PANTHER" id="PTHR14303">
    <property type="entry name" value="DNA POLYMERASE DELTA SUBUNIT 4"/>
    <property type="match status" value="1"/>
</dbReference>
<sequence>MPATRRSAGAPRGRTGPARGQSTISFANRVTKSVPKDAKSLVTKVDVADRRKPAEAVKVEEKPNLDEQPEQEAGTQEEVEAEEEEEAEQVVVPSKSEAELQAEKLSDAHIKRYWKAIEQERKAPRVHQQGLSVNDKVLRYFDVSSQYGPCIGIDRTKRWQRAERLGLGPPIEVLSVLLKEHKKTNEGVETAQMDRVLNSIAVGS</sequence>
<evidence type="ECO:0000313" key="3">
    <source>
        <dbReference type="Proteomes" id="UP000078544"/>
    </source>
</evidence>
<comment type="caution">
    <text evidence="2">The sequence shown here is derived from an EMBL/GenBank/DDBJ whole genome shotgun (WGS) entry which is preliminary data.</text>
</comment>
<dbReference type="Pfam" id="PF04081">
    <property type="entry name" value="DNA_pol_delta_4"/>
    <property type="match status" value="1"/>
</dbReference>
<evidence type="ECO:0000313" key="2">
    <source>
        <dbReference type="EMBL" id="KZZ98500.1"/>
    </source>
</evidence>
<dbReference type="OrthoDB" id="337486at2759"/>
<feature type="compositionally biased region" description="Polar residues" evidence="1">
    <location>
        <begin position="21"/>
        <end position="31"/>
    </location>
</feature>